<dbReference type="SUPFAM" id="SSF48371">
    <property type="entry name" value="ARM repeat"/>
    <property type="match status" value="1"/>
</dbReference>
<evidence type="ECO:0000313" key="5">
    <source>
        <dbReference type="EMBL" id="GMM52132.1"/>
    </source>
</evidence>
<feature type="repeat" description="HEAT" evidence="3">
    <location>
        <begin position="86"/>
        <end position="124"/>
    </location>
</feature>
<dbReference type="EMBL" id="BTGC01000008">
    <property type="protein sequence ID" value="GMM52132.1"/>
    <property type="molecule type" value="Genomic_DNA"/>
</dbReference>
<feature type="repeat" description="HEAT" evidence="3">
    <location>
        <begin position="369"/>
        <end position="407"/>
    </location>
</feature>
<sequence>MSDGDVYPLAILIDELKHDDVAVRVAAMKRLSTVALALGEERTRDELVPFLLDVAKEDEDEILTVLGEQLGQFSDYVGGPEYLYVLLDVLANLAVSEEPIVRDTAIKSLGDVAVAVPPAHLIQHFVPLIMDLVQSDWFSSRIAAASLFPVTVECLLNSTSHDSEIFKQLFQTFGTLVSDEAPMVRRAAGTSFPAIIKAMPADSLSGLGVIAMYKRLSEDEQDSVKLLAVDVSIALAEASPALFVPVIVEPVFGLLDNRSWRVKYQAADRFSSLAKAISLKPEEAEKHHDKILHLFVSLTNDPEAEVRTAIAKQVVDYVGELSQEELINQVVPCLENLTNDVSESVRESLAGNIAGVSPILGKRDTVEYLLPIFLQMLRDEHSEVRLRIISSLDVINEVIGVDKLGESLLPAISDLAKDKQWRVLLAVIEYSPLLAKQLGVDFFDQELIPLVITWLWDPVWAIRDAAAVNLLNLADVFGIEWLESEIVPKLVNFHHVGQGYLARFTALLAIKKICHRLTIPTLVDIVLPLIIDLSDDPVPNVRFNCATTFGIIISKIGGDHKDLCADDLMPILQKLSEDEDVDVRFYASKALKDVHEAQPQLA</sequence>
<dbReference type="InterPro" id="IPR051023">
    <property type="entry name" value="PP2A_Regulatory_Subunit_A"/>
</dbReference>
<gene>
    <name evidence="5" type="ORF">DASB73_030950</name>
</gene>
<dbReference type="InterPro" id="IPR000357">
    <property type="entry name" value="HEAT"/>
</dbReference>
<dbReference type="GO" id="GO:0000159">
    <property type="term" value="C:protein phosphatase type 2A complex"/>
    <property type="evidence" value="ECO:0007669"/>
    <property type="project" value="TreeGrafter"/>
</dbReference>
<feature type="repeat" description="HEAT" evidence="3">
    <location>
        <begin position="526"/>
        <end position="562"/>
    </location>
</feature>
<dbReference type="PANTHER" id="PTHR10648">
    <property type="entry name" value="SERINE/THREONINE-PROTEIN PHOSPHATASE PP2A 65 KDA REGULATORY SUBUNIT"/>
    <property type="match status" value="1"/>
</dbReference>
<protein>
    <submittedName>
        <fullName evidence="5">Protein phosphatase 2A structural subunit</fullName>
    </submittedName>
</protein>
<keyword evidence="6" id="KW-1185">Reference proteome</keyword>
<feature type="repeat" description="HEAT" evidence="3">
    <location>
        <begin position="330"/>
        <end position="368"/>
    </location>
</feature>
<dbReference type="PANTHER" id="PTHR10648:SF4">
    <property type="entry name" value="PROTEIN PHOSPHATASE 2 (FORMERLY 2A), REGULATORY SUBUNIT A, BETA ISOFORM-RELATED"/>
    <property type="match status" value="1"/>
</dbReference>
<evidence type="ECO:0000256" key="3">
    <source>
        <dbReference type="PROSITE-ProRule" id="PRU00103"/>
    </source>
</evidence>
<name>A0AAV5RMB4_STABA</name>
<keyword evidence="1" id="KW-0677">Repeat</keyword>
<dbReference type="GO" id="GO:0005634">
    <property type="term" value="C:nucleus"/>
    <property type="evidence" value="ECO:0007669"/>
    <property type="project" value="TreeGrafter"/>
</dbReference>
<organism evidence="5 6">
    <name type="scientific">Starmerella bacillaris</name>
    <name type="common">Yeast</name>
    <name type="synonym">Candida zemplinina</name>
    <dbReference type="NCBI Taxonomy" id="1247836"/>
    <lineage>
        <taxon>Eukaryota</taxon>
        <taxon>Fungi</taxon>
        <taxon>Dikarya</taxon>
        <taxon>Ascomycota</taxon>
        <taxon>Saccharomycotina</taxon>
        <taxon>Dipodascomycetes</taxon>
        <taxon>Dipodascales</taxon>
        <taxon>Trichomonascaceae</taxon>
        <taxon>Starmerella</taxon>
    </lineage>
</organism>
<accession>A0AAV5RMB4</accession>
<dbReference type="InterPro" id="IPR016024">
    <property type="entry name" value="ARM-type_fold"/>
</dbReference>
<feature type="repeat" description="HEAT" evidence="3">
    <location>
        <begin position="8"/>
        <end position="46"/>
    </location>
</feature>
<comment type="similarity">
    <text evidence="2">Belongs to the phosphatase 2A regulatory subunit A family.</text>
</comment>
<reference evidence="5 6" key="1">
    <citation type="journal article" date="2023" name="Elife">
        <title>Identification of key yeast species and microbe-microbe interactions impacting larval growth of Drosophila in the wild.</title>
        <authorList>
            <person name="Mure A."/>
            <person name="Sugiura Y."/>
            <person name="Maeda R."/>
            <person name="Honda K."/>
            <person name="Sakurai N."/>
            <person name="Takahashi Y."/>
            <person name="Watada M."/>
            <person name="Katoh T."/>
            <person name="Gotoh A."/>
            <person name="Gotoh Y."/>
            <person name="Taniguchi I."/>
            <person name="Nakamura K."/>
            <person name="Hayashi T."/>
            <person name="Katayama T."/>
            <person name="Uemura T."/>
            <person name="Hattori Y."/>
        </authorList>
    </citation>
    <scope>NUCLEOTIDE SEQUENCE [LARGE SCALE GENOMIC DNA]</scope>
    <source>
        <strain evidence="5 6">SB-73</strain>
    </source>
</reference>
<feature type="repeat" description="HEAT" evidence="3">
    <location>
        <begin position="568"/>
        <end position="602"/>
    </location>
</feature>
<evidence type="ECO:0000256" key="1">
    <source>
        <dbReference type="ARBA" id="ARBA00022737"/>
    </source>
</evidence>
<dbReference type="Gene3D" id="1.25.10.10">
    <property type="entry name" value="Leucine-rich Repeat Variant"/>
    <property type="match status" value="1"/>
</dbReference>
<dbReference type="Pfam" id="PF02985">
    <property type="entry name" value="HEAT"/>
    <property type="match status" value="3"/>
</dbReference>
<feature type="repeat" description="HEAT" evidence="3">
    <location>
        <begin position="408"/>
        <end position="446"/>
    </location>
</feature>
<dbReference type="GO" id="GO:0005829">
    <property type="term" value="C:cytosol"/>
    <property type="evidence" value="ECO:0007669"/>
    <property type="project" value="TreeGrafter"/>
</dbReference>
<evidence type="ECO:0000313" key="6">
    <source>
        <dbReference type="Proteomes" id="UP001362899"/>
    </source>
</evidence>
<dbReference type="InterPro" id="IPR021133">
    <property type="entry name" value="HEAT_type_2"/>
</dbReference>
<dbReference type="InterPro" id="IPR054573">
    <property type="entry name" value="PP2A/SF3B1-like_HEAT"/>
</dbReference>
<proteinExistence type="inferred from homology"/>
<evidence type="ECO:0000256" key="2">
    <source>
        <dbReference type="ARBA" id="ARBA00038332"/>
    </source>
</evidence>
<dbReference type="PROSITE" id="PS50077">
    <property type="entry name" value="HEAT_REPEAT"/>
    <property type="match status" value="9"/>
</dbReference>
<dbReference type="GO" id="GO:0019888">
    <property type="term" value="F:protein phosphatase regulator activity"/>
    <property type="evidence" value="ECO:0007669"/>
    <property type="project" value="TreeGrafter"/>
</dbReference>
<feature type="repeat" description="HEAT" evidence="3">
    <location>
        <begin position="291"/>
        <end position="329"/>
    </location>
</feature>
<feature type="domain" description="Phosphatase PP2A regulatory subunit A/Splicing factor 3B subunit 1-like HEAT repeat" evidence="4">
    <location>
        <begin position="290"/>
        <end position="361"/>
    </location>
</feature>
<dbReference type="InterPro" id="IPR011989">
    <property type="entry name" value="ARM-like"/>
</dbReference>
<comment type="caution">
    <text evidence="5">The sequence shown here is derived from an EMBL/GenBank/DDBJ whole genome shotgun (WGS) entry which is preliminary data.</text>
</comment>
<dbReference type="Pfam" id="PF22646">
    <property type="entry name" value="PPP2R1A-like_HEAT"/>
    <property type="match status" value="1"/>
</dbReference>
<feature type="repeat" description="HEAT" evidence="3">
    <location>
        <begin position="447"/>
        <end position="485"/>
    </location>
</feature>
<dbReference type="Proteomes" id="UP001362899">
    <property type="component" value="Unassembled WGS sequence"/>
</dbReference>
<evidence type="ECO:0000259" key="4">
    <source>
        <dbReference type="Pfam" id="PF22646"/>
    </source>
</evidence>
<dbReference type="AlphaFoldDB" id="A0AAV5RMB4"/>